<gene>
    <name evidence="3" type="ORF">JXQ802_LOCUS37219</name>
    <name evidence="2" type="ORF">PYM288_LOCUS21440</name>
</gene>
<feature type="transmembrane region" description="Helical" evidence="1">
    <location>
        <begin position="104"/>
        <end position="131"/>
    </location>
</feature>
<evidence type="ECO:0000313" key="2">
    <source>
        <dbReference type="EMBL" id="CAF1135554.1"/>
    </source>
</evidence>
<sequence length="189" mass="20971">MQYKQESGKVGMINTSWIPVSKPLSSTEDPEIQRTRKILLIILGVCLAFSIIGTINAISGNEIANRMQATQRGAQIGQSLISVIFYGFGIFVAYRYYETGLRVFAWLGIIAMVLFVIGIVLIIFLVISSGINKSNHVENKNFMIGLSIGIFVVVIIYIACLVLTIIIIKLSFKLAKQIESKKSLVIQRI</sequence>
<organism evidence="2 4">
    <name type="scientific">Rotaria sordida</name>
    <dbReference type="NCBI Taxonomy" id="392033"/>
    <lineage>
        <taxon>Eukaryota</taxon>
        <taxon>Metazoa</taxon>
        <taxon>Spiralia</taxon>
        <taxon>Gnathifera</taxon>
        <taxon>Rotifera</taxon>
        <taxon>Eurotatoria</taxon>
        <taxon>Bdelloidea</taxon>
        <taxon>Philodinida</taxon>
        <taxon>Philodinidae</taxon>
        <taxon>Rotaria</taxon>
    </lineage>
</organism>
<evidence type="ECO:0000256" key="1">
    <source>
        <dbReference type="SAM" id="Phobius"/>
    </source>
</evidence>
<dbReference type="AlphaFoldDB" id="A0A814RLF2"/>
<keyword evidence="1" id="KW-1133">Transmembrane helix</keyword>
<keyword evidence="1" id="KW-0472">Membrane</keyword>
<dbReference type="EMBL" id="CAJNOL010001973">
    <property type="protein sequence ID" value="CAF1444698.1"/>
    <property type="molecule type" value="Genomic_DNA"/>
</dbReference>
<comment type="caution">
    <text evidence="2">The sequence shown here is derived from an EMBL/GenBank/DDBJ whole genome shotgun (WGS) entry which is preliminary data.</text>
</comment>
<proteinExistence type="predicted"/>
<protein>
    <submittedName>
        <fullName evidence="2">Uncharacterized protein</fullName>
    </submittedName>
</protein>
<keyword evidence="5" id="KW-1185">Reference proteome</keyword>
<feature type="transmembrane region" description="Helical" evidence="1">
    <location>
        <begin position="38"/>
        <end position="59"/>
    </location>
</feature>
<feature type="transmembrane region" description="Helical" evidence="1">
    <location>
        <begin position="143"/>
        <end position="172"/>
    </location>
</feature>
<accession>A0A814RLF2</accession>
<reference evidence="2" key="1">
    <citation type="submission" date="2021-02" db="EMBL/GenBank/DDBJ databases">
        <authorList>
            <person name="Nowell W R."/>
        </authorList>
    </citation>
    <scope>NUCLEOTIDE SEQUENCE</scope>
</reference>
<evidence type="ECO:0000313" key="3">
    <source>
        <dbReference type="EMBL" id="CAF1444698.1"/>
    </source>
</evidence>
<evidence type="ECO:0000313" key="5">
    <source>
        <dbReference type="Proteomes" id="UP000663870"/>
    </source>
</evidence>
<keyword evidence="1" id="KW-0812">Transmembrane</keyword>
<dbReference type="Proteomes" id="UP000663854">
    <property type="component" value="Unassembled WGS sequence"/>
</dbReference>
<feature type="transmembrane region" description="Helical" evidence="1">
    <location>
        <begin position="79"/>
        <end position="97"/>
    </location>
</feature>
<name>A0A814RLF2_9BILA</name>
<dbReference type="EMBL" id="CAJNOH010000847">
    <property type="protein sequence ID" value="CAF1135554.1"/>
    <property type="molecule type" value="Genomic_DNA"/>
</dbReference>
<evidence type="ECO:0000313" key="4">
    <source>
        <dbReference type="Proteomes" id="UP000663854"/>
    </source>
</evidence>
<dbReference type="Proteomes" id="UP000663870">
    <property type="component" value="Unassembled WGS sequence"/>
</dbReference>